<dbReference type="EMBL" id="QPJS01000001">
    <property type="protein sequence ID" value="RCX05518.1"/>
    <property type="molecule type" value="Genomic_DNA"/>
</dbReference>
<sequence length="301" mass="33846">MKTTNILSAVILLTVSFSVFGQEQQPKTINKISIHDIYIQTGFFSERNTNGTLSDFKTLAPQSVLLNNNMTDFSQSGGFSLTSNTMFSVMLGLQFSDKQKTIYKANPLLRLGISYFSGTTLTGGLYKEDRKPYDTLTSTQTGQTVYIDSITTKNYSMNYSSEQLRFDGSLIFRTNPEARWSIFTGIGITAGLSINANTDIYYSNYGRTETRYANGNTSSSYGYSSSDNSKTEKFRNKSNFGLSSYIPMGIDFRIGKKKEFWKRTHLFYELRPGINITSIPELRTITNASIQHGLGLRVSWN</sequence>
<dbReference type="Proteomes" id="UP000253517">
    <property type="component" value="Unassembled WGS sequence"/>
</dbReference>
<evidence type="ECO:0008006" key="4">
    <source>
        <dbReference type="Google" id="ProtNLM"/>
    </source>
</evidence>
<gene>
    <name evidence="2" type="ORF">DES35_101805</name>
</gene>
<feature type="signal peptide" evidence="1">
    <location>
        <begin position="1"/>
        <end position="21"/>
    </location>
</feature>
<protein>
    <recommendedName>
        <fullName evidence="4">Outer membrane protein beta-barrel domain-containing protein</fullName>
    </recommendedName>
</protein>
<accession>A0A369AAT8</accession>
<organism evidence="2 3">
    <name type="scientific">Schleiferia thermophila</name>
    <dbReference type="NCBI Taxonomy" id="884107"/>
    <lineage>
        <taxon>Bacteria</taxon>
        <taxon>Pseudomonadati</taxon>
        <taxon>Bacteroidota</taxon>
        <taxon>Flavobacteriia</taxon>
        <taxon>Flavobacteriales</taxon>
        <taxon>Schleiferiaceae</taxon>
        <taxon>Schleiferia</taxon>
    </lineage>
</organism>
<dbReference type="RefSeq" id="WP_125039343.1">
    <property type="nucleotide sequence ID" value="NZ_BHZF01000001.1"/>
</dbReference>
<feature type="chain" id="PRO_5016686419" description="Outer membrane protein beta-barrel domain-containing protein" evidence="1">
    <location>
        <begin position="22"/>
        <end position="301"/>
    </location>
</feature>
<keyword evidence="1" id="KW-0732">Signal</keyword>
<reference evidence="2 3" key="1">
    <citation type="submission" date="2018-07" db="EMBL/GenBank/DDBJ databases">
        <title>Genomic Encyclopedia of Type Strains, Phase IV (KMG-IV): sequencing the most valuable type-strain genomes for metagenomic binning, comparative biology and taxonomic classification.</title>
        <authorList>
            <person name="Goeker M."/>
        </authorList>
    </citation>
    <scope>NUCLEOTIDE SEQUENCE [LARGE SCALE GENOMIC DNA]</scope>
    <source>
        <strain evidence="2 3">DSM 21410</strain>
    </source>
</reference>
<evidence type="ECO:0000313" key="3">
    <source>
        <dbReference type="Proteomes" id="UP000253517"/>
    </source>
</evidence>
<proteinExistence type="predicted"/>
<keyword evidence="3" id="KW-1185">Reference proteome</keyword>
<evidence type="ECO:0000313" key="2">
    <source>
        <dbReference type="EMBL" id="RCX05518.1"/>
    </source>
</evidence>
<name>A0A369AAT8_9FLAO</name>
<dbReference type="AlphaFoldDB" id="A0A369AAT8"/>
<comment type="caution">
    <text evidence="2">The sequence shown here is derived from an EMBL/GenBank/DDBJ whole genome shotgun (WGS) entry which is preliminary data.</text>
</comment>
<evidence type="ECO:0000256" key="1">
    <source>
        <dbReference type="SAM" id="SignalP"/>
    </source>
</evidence>